<evidence type="ECO:0000256" key="3">
    <source>
        <dbReference type="SAM" id="SignalP"/>
    </source>
</evidence>
<name>A0AAN9GG37_9CAEN</name>
<keyword evidence="2" id="KW-1133">Transmembrane helix</keyword>
<dbReference type="AlphaFoldDB" id="A0AAN9GG37"/>
<feature type="compositionally biased region" description="Basic and acidic residues" evidence="1">
    <location>
        <begin position="398"/>
        <end position="415"/>
    </location>
</feature>
<dbReference type="InterPro" id="IPR007110">
    <property type="entry name" value="Ig-like_dom"/>
</dbReference>
<dbReference type="PROSITE" id="PS50835">
    <property type="entry name" value="IG_LIKE"/>
    <property type="match status" value="1"/>
</dbReference>
<dbReference type="EMBL" id="JBAMIC010000007">
    <property type="protein sequence ID" value="KAK7106534.1"/>
    <property type="molecule type" value="Genomic_DNA"/>
</dbReference>
<feature type="chain" id="PRO_5042907696" description="Ig-like domain-containing protein" evidence="3">
    <location>
        <begin position="25"/>
        <end position="432"/>
    </location>
</feature>
<evidence type="ECO:0000256" key="1">
    <source>
        <dbReference type="SAM" id="MobiDB-lite"/>
    </source>
</evidence>
<protein>
    <recommendedName>
        <fullName evidence="4">Ig-like domain-containing protein</fullName>
    </recommendedName>
</protein>
<reference evidence="5 6" key="1">
    <citation type="submission" date="2024-02" db="EMBL/GenBank/DDBJ databases">
        <title>Chromosome-scale genome assembly of the rough periwinkle Littorina saxatilis.</title>
        <authorList>
            <person name="De Jode A."/>
            <person name="Faria R."/>
            <person name="Formenti G."/>
            <person name="Sims Y."/>
            <person name="Smith T.P."/>
            <person name="Tracey A."/>
            <person name="Wood J.M.D."/>
            <person name="Zagrodzka Z.B."/>
            <person name="Johannesson K."/>
            <person name="Butlin R.K."/>
            <person name="Leder E.H."/>
        </authorList>
    </citation>
    <scope>NUCLEOTIDE SEQUENCE [LARGE SCALE GENOMIC DNA]</scope>
    <source>
        <strain evidence="5">Snail1</strain>
        <tissue evidence="5">Muscle</tissue>
    </source>
</reference>
<keyword evidence="2" id="KW-0472">Membrane</keyword>
<comment type="caution">
    <text evidence="5">The sequence shown here is derived from an EMBL/GenBank/DDBJ whole genome shotgun (WGS) entry which is preliminary data.</text>
</comment>
<accession>A0AAN9GG37</accession>
<feature type="compositionally biased region" description="Polar residues" evidence="1">
    <location>
        <begin position="416"/>
        <end position="432"/>
    </location>
</feature>
<feature type="domain" description="Ig-like" evidence="4">
    <location>
        <begin position="256"/>
        <end position="357"/>
    </location>
</feature>
<feature type="region of interest" description="Disordered" evidence="1">
    <location>
        <begin position="396"/>
        <end position="432"/>
    </location>
</feature>
<keyword evidence="3" id="KW-0732">Signal</keyword>
<evidence type="ECO:0000313" key="5">
    <source>
        <dbReference type="EMBL" id="KAK7106534.1"/>
    </source>
</evidence>
<proteinExistence type="predicted"/>
<gene>
    <name evidence="5" type="ORF">V1264_017782</name>
</gene>
<feature type="signal peptide" evidence="3">
    <location>
        <begin position="1"/>
        <end position="24"/>
    </location>
</feature>
<organism evidence="5 6">
    <name type="scientific">Littorina saxatilis</name>
    <dbReference type="NCBI Taxonomy" id="31220"/>
    <lineage>
        <taxon>Eukaryota</taxon>
        <taxon>Metazoa</taxon>
        <taxon>Spiralia</taxon>
        <taxon>Lophotrochozoa</taxon>
        <taxon>Mollusca</taxon>
        <taxon>Gastropoda</taxon>
        <taxon>Caenogastropoda</taxon>
        <taxon>Littorinimorpha</taxon>
        <taxon>Littorinoidea</taxon>
        <taxon>Littorinidae</taxon>
        <taxon>Littorina</taxon>
    </lineage>
</organism>
<evidence type="ECO:0000259" key="4">
    <source>
        <dbReference type="PROSITE" id="PS50835"/>
    </source>
</evidence>
<evidence type="ECO:0000256" key="2">
    <source>
        <dbReference type="SAM" id="Phobius"/>
    </source>
</evidence>
<keyword evidence="2" id="KW-0812">Transmembrane</keyword>
<feature type="transmembrane region" description="Helical" evidence="2">
    <location>
        <begin position="366"/>
        <end position="390"/>
    </location>
</feature>
<sequence length="432" mass="47228">MKLKPFSVRWYALLLFSQVSNTDGCTDTTFDIVSNKPKPITCTLATRYTTDIYWSIAGPTAGGTETRIARCRPCDSSNYVCDCDITSSDYRSTRTHSNHGFSNTTLSFVDNVRDNDQSIIKCSTVDNTSCVDIQINVIEAYSLSSCENGTIQVYENNRTSIFCKGLEDYQGMYWNITYPNGNEETIAACPPCDDTKICSCYVTSGDYQVIRTWSPSTLQLVGGNDRHKDGATLTCSKLDGKQSSQCQLKILYYTLPRCRNGQLHISEAGKRVPITCEGVGPAHSVNWTLTDDNGHVTPLGFCDGRGDCTTDDDVTVSRTNIASTLTFVDITGLKDNQTLTCVRKNGGTKAACRIRISEDVLAPSSAVVVGVVVGTAVLVIIIVIIIVAVVTRRRASRARSEGNKTESNELVEKINDQSADVDTPTPSDQRQP</sequence>
<dbReference type="Proteomes" id="UP001374579">
    <property type="component" value="Unassembled WGS sequence"/>
</dbReference>
<evidence type="ECO:0000313" key="6">
    <source>
        <dbReference type="Proteomes" id="UP001374579"/>
    </source>
</evidence>
<keyword evidence="6" id="KW-1185">Reference proteome</keyword>